<reference evidence="4" key="1">
    <citation type="submission" date="2016-11" db="EMBL/GenBank/DDBJ databases">
        <authorList>
            <person name="Varghese N."/>
            <person name="Submissions S."/>
        </authorList>
    </citation>
    <scope>NUCLEOTIDE SEQUENCE [LARGE SCALE GENOMIC DNA]</scope>
    <source>
        <strain evidence="4">CGMCC 1.6496</strain>
    </source>
</reference>
<proteinExistence type="predicted"/>
<dbReference type="RefSeq" id="WP_073006586.1">
    <property type="nucleotide sequence ID" value="NZ_FQXD01000004.1"/>
</dbReference>
<accession>A0A1M5QPF6</accession>
<dbReference type="Proteomes" id="UP000184079">
    <property type="component" value="Unassembled WGS sequence"/>
</dbReference>
<evidence type="ECO:0000256" key="1">
    <source>
        <dbReference type="SAM" id="Phobius"/>
    </source>
</evidence>
<name>A0A1M5QPF6_9BACI</name>
<dbReference type="Pfam" id="PF07331">
    <property type="entry name" value="TctB"/>
    <property type="match status" value="1"/>
</dbReference>
<keyword evidence="4" id="KW-1185">Reference proteome</keyword>
<keyword evidence="1" id="KW-1133">Transmembrane helix</keyword>
<keyword evidence="1" id="KW-0812">Transmembrane</keyword>
<dbReference type="OrthoDB" id="2426743at2"/>
<organism evidence="3 4">
    <name type="scientific">Virgibacillus chiguensis</name>
    <dbReference type="NCBI Taxonomy" id="411959"/>
    <lineage>
        <taxon>Bacteria</taxon>
        <taxon>Bacillati</taxon>
        <taxon>Bacillota</taxon>
        <taxon>Bacilli</taxon>
        <taxon>Bacillales</taxon>
        <taxon>Bacillaceae</taxon>
        <taxon>Virgibacillus</taxon>
    </lineage>
</organism>
<evidence type="ECO:0000313" key="3">
    <source>
        <dbReference type="EMBL" id="SHH15630.1"/>
    </source>
</evidence>
<evidence type="ECO:0000259" key="2">
    <source>
        <dbReference type="Pfam" id="PF07331"/>
    </source>
</evidence>
<feature type="transmembrane region" description="Helical" evidence="1">
    <location>
        <begin position="78"/>
        <end position="111"/>
    </location>
</feature>
<keyword evidence="1" id="KW-0472">Membrane</keyword>
<dbReference type="InterPro" id="IPR009936">
    <property type="entry name" value="DUF1468"/>
</dbReference>
<feature type="transmembrane region" description="Helical" evidence="1">
    <location>
        <begin position="39"/>
        <end position="57"/>
    </location>
</feature>
<feature type="transmembrane region" description="Helical" evidence="1">
    <location>
        <begin position="9"/>
        <end position="27"/>
    </location>
</feature>
<evidence type="ECO:0000313" key="4">
    <source>
        <dbReference type="Proteomes" id="UP000184079"/>
    </source>
</evidence>
<gene>
    <name evidence="3" type="ORF">SAMN05421807_104212</name>
</gene>
<protein>
    <submittedName>
        <fullName evidence="3">Putative tricarboxylic transport membrane protein</fullName>
    </submittedName>
</protein>
<feature type="transmembrane region" description="Helical" evidence="1">
    <location>
        <begin position="117"/>
        <end position="134"/>
    </location>
</feature>
<feature type="domain" description="DUF1468" evidence="2">
    <location>
        <begin position="10"/>
        <end position="143"/>
    </location>
</feature>
<sequence length="149" mass="16990">MLKTLNRKIAVLLWCIAILYLFFAYRLPSYAYVPIDSNALPIILGILLLVLSTILFFEKGDVENDKLNINKTDLLKLLGVFLLIVLYASFLESLGFLIVSTFFIFFCSYLLGYRKHVINAVIAILVPLTFYLLFTSALQIRLPQGVMPF</sequence>
<dbReference type="EMBL" id="FQXD01000004">
    <property type="protein sequence ID" value="SHH15630.1"/>
    <property type="molecule type" value="Genomic_DNA"/>
</dbReference>
<dbReference type="AlphaFoldDB" id="A0A1M5QPF6"/>